<dbReference type="InterPro" id="IPR050708">
    <property type="entry name" value="T6SS_VgrG/RHS"/>
</dbReference>
<protein>
    <recommendedName>
        <fullName evidence="4">PKD/Chitinase domain-containing protein</fullName>
    </recommendedName>
</protein>
<dbReference type="Proteomes" id="UP000229641">
    <property type="component" value="Unassembled WGS sequence"/>
</dbReference>
<keyword evidence="1 3" id="KW-0732">Signal</keyword>
<dbReference type="SUPFAM" id="SSF69318">
    <property type="entry name" value="Integrin alpha N-terminal domain"/>
    <property type="match status" value="1"/>
</dbReference>
<evidence type="ECO:0000256" key="2">
    <source>
        <dbReference type="ARBA" id="ARBA00022737"/>
    </source>
</evidence>
<evidence type="ECO:0000256" key="1">
    <source>
        <dbReference type="ARBA" id="ARBA00022729"/>
    </source>
</evidence>
<feature type="signal peptide" evidence="3">
    <location>
        <begin position="1"/>
        <end position="36"/>
    </location>
</feature>
<proteinExistence type="predicted"/>
<gene>
    <name evidence="5" type="ORF">COV72_00485</name>
</gene>
<evidence type="ECO:0000313" key="5">
    <source>
        <dbReference type="EMBL" id="PIQ89936.1"/>
    </source>
</evidence>
<dbReference type="SMART" id="SM00089">
    <property type="entry name" value="PKD"/>
    <property type="match status" value="1"/>
</dbReference>
<reference evidence="5 6" key="1">
    <citation type="submission" date="2017-09" db="EMBL/GenBank/DDBJ databases">
        <title>Depth-based differentiation of microbial function through sediment-hosted aquifers and enrichment of novel symbionts in the deep terrestrial subsurface.</title>
        <authorList>
            <person name="Probst A.J."/>
            <person name="Ladd B."/>
            <person name="Jarett J.K."/>
            <person name="Geller-Mcgrath D.E."/>
            <person name="Sieber C.M."/>
            <person name="Emerson J.B."/>
            <person name="Anantharaman K."/>
            <person name="Thomas B.C."/>
            <person name="Malmstrom R."/>
            <person name="Stieglmeier M."/>
            <person name="Klingl A."/>
            <person name="Woyke T."/>
            <person name="Ryan C.M."/>
            <person name="Banfield J.F."/>
        </authorList>
    </citation>
    <scope>NUCLEOTIDE SEQUENCE [LARGE SCALE GENOMIC DNA]</scope>
    <source>
        <strain evidence="5">CG11_big_fil_rev_8_21_14_0_20_42_13</strain>
    </source>
</reference>
<dbReference type="InterPro" id="IPR022409">
    <property type="entry name" value="PKD/Chitinase_dom"/>
</dbReference>
<dbReference type="Pfam" id="PF12256">
    <property type="entry name" value="TcdB_toxin_midN"/>
    <property type="match status" value="1"/>
</dbReference>
<comment type="caution">
    <text evidence="5">The sequence shown here is derived from an EMBL/GenBank/DDBJ whole genome shotgun (WGS) entry which is preliminary data.</text>
</comment>
<keyword evidence="2" id="KW-0677">Repeat</keyword>
<dbReference type="Pfam" id="PF25023">
    <property type="entry name" value="TEN_YD-shell"/>
    <property type="match status" value="2"/>
</dbReference>
<name>A0A2H0LZX1_9BACT</name>
<dbReference type="InterPro" id="IPR013517">
    <property type="entry name" value="FG-GAP"/>
</dbReference>
<dbReference type="NCBIfam" id="TIGR01643">
    <property type="entry name" value="YD_repeat_2x"/>
    <property type="match status" value="3"/>
</dbReference>
<dbReference type="Gene3D" id="2.60.40.10">
    <property type="entry name" value="Immunoglobulins"/>
    <property type="match status" value="2"/>
</dbReference>
<dbReference type="InterPro" id="IPR056823">
    <property type="entry name" value="TEN-like_YD-shell"/>
</dbReference>
<dbReference type="InterPro" id="IPR013783">
    <property type="entry name" value="Ig-like_fold"/>
</dbReference>
<evidence type="ECO:0000256" key="3">
    <source>
        <dbReference type="SAM" id="SignalP"/>
    </source>
</evidence>
<feature type="domain" description="PKD/Chitinase" evidence="4">
    <location>
        <begin position="272"/>
        <end position="349"/>
    </location>
</feature>
<evidence type="ECO:0000259" key="4">
    <source>
        <dbReference type="SMART" id="SM00089"/>
    </source>
</evidence>
<dbReference type="Gene3D" id="2.180.10.10">
    <property type="entry name" value="RHS repeat-associated core"/>
    <property type="match status" value="3"/>
</dbReference>
<dbReference type="PANTHER" id="PTHR32305">
    <property type="match status" value="1"/>
</dbReference>
<sequence>MHKLQTRKPWRILKKFCSLVLVVTVTLCTMPAQVFAAGSNNYRLASFVVNSGGEPQASANFAVNTNILGEPVLGASQSANISSRTGFLSAAEEGASIASPPPEGTDRIAESANFRQTALFFGASGGSMSSANFALPFACSGEVINGIFSANTENSLSGHIYTILNNPPILAQNIPVQSWPMYASSNNAFDLDDYFSDPDGDTLTFIVSGNTNITATIDPVTHEISFTHNAGFIGNEDIIITAIDLEGNRTPSHPVTLNVYQKADAPVDNTPVLNFISDITAREGELIGIQPSALDPNGDTITYSYSAPFNAQGEWQTDYQAAGNYTITVTASDGSLTDTQDINVIILNVNRKPTLNNIPDILGYENQLITIMPTAADPDGDALTYTYDSPFNSSGQWIPGYNGAGIRFINVTVSDGEFSDSQTVLVNVINVNTVPTVSIAFDSINAKVDENFSFIVDAADADGDPLTLTLEKDGTQFYSGSVYGFYVGTASFSTLGTHTIKAIVDDSHGGQAQTTANIEIINPPDLWNKILPLLGDFNADGLVDVGTYNRDTGRWSVAISNFSGFGSITEWLTNFGTSTDWQYVNGDFNADGKTDIAIFNQTNGEWQVGTSDGTKFNNQGTWSTFSGASSDSVPITGDFNGDGVSDVGAFNKSNGNITIATSNKNGFNAAGSWLTGFAVSSGAKPFSGDFNADGLIDIGVFNDGAWSFAVSDGSQFIIKSAWNMSFGAGLTPIISDFNNDGLTDIGTFDKNAGSWQIYHCTGDGFMSKGAWIASFGQGEYNTPYALDYNGDGMTDAAIFNNSTFRWQRTAASGTVADLMRKITNSLGGTTEITYKSSVYYDNTGNDDECDLPFAIQTVSTVKQGDGLGNFYQTKYSYAGGLYAASQRETRGFGYVKVTDADGNTSETWFKQDDIFKQLPYKSEIKDSFGTLFAKTVKTYDYATPYTGSTFAFLVSEEAFNYEGQITPLATKAAYEYDSYGNPTKVTNLGNVDIAGDEKEADTQYVYNTSSWILGLASYASLKDAQGQIVRQKWFYYDNNVNYTDIPTKGELTKEESWLDTPGAANPAVQYNYDNYGNLTIATDARLKTTTTAYDALTHSCPETATNHIGHSIQNTYDYKTGQVLTSTDANNQTSRSEYDAFGRISKVFGPNDDALHPQTWYEYDLTTLPAKVTTYIREEANTDDPAKIRVSYAFIDGLGRTIEVKTEADDPSRQIISGIVKFNNKGQVEHEYLPCLVPKSASYTTPDLIQPKTTYEYDTLGRVIKSIAPDLTYSSVEYLPGEVTTTDANGHQTKKYHDAYGQTVKIEEFNHGRIYTTTYGYDTQGNLLQTIDDHGNSINIIYDSLGRKTAMDDPDMGQWSYEYDANGNMIRQTDARGQALNFEYDDINRLTKKCIINGPQTIDLANYVYDDLIKANCTGRLSKVVDQSGSTEFFYDNLGREIRSEKTIDGITYSVQRVYDAMDRLKSLAYPDGEVVNYTYSISGGIKTVTGAQTYVSDVSYTETGQMSHVDYGNNTYADYQYDPLTLRLSRLTTNGGALQDFQYQFDNVGNIRAITDGVYTATQSFSYDDLNRLVSAAGQSYGTKTYKYDSIGNILEKDGVAYNYGENGAGPHAVTSGNNGTVISYDENGNMLAKDSKAFEYDSQNRLAKVTAPAAQPQSGSFGISLKPGWNFVSLPLVPQDTQISSVLNSIEFGQDYDQLSRYNPQTGDFDNYNNTSYNQFDTLEYGKGYLLYVTNLGDITLDVSGEYPSSAIAYPLMNGWNLIGTPSSNLIAVSDALSNLVLNTDYDRVTEYSSGSYIDLAQDDLLQPGKAYFIHCLRDVTWDIAPQPRTEITTFACDGDGGRVKKSTATSTITYVGSLYEVESGGSTRKHIFLGSNRVCTVNSKLSTVSYNYYHSDHLGSSSVITDGGGQLVQHLEYLPFGQTQVNTGTDVTNYKFTGKELDASTGLYYYSARYYDAELGRFTQADSAAQNPYDPQTLNRYAYCRNNPVVYIDPSGHFFGAIFAVIFAIVKAATVGAAVGAAGAAITGGDVGRGAAMGAVSGAFTGGLGFLGAPGIIAGAIGGATTAGIFGGNIGLGALCGGIGGGIGEYLGNWASGWNSGSFWGGLGAAAVTSGIAGGAGAELSGGKFGRGFGVGAAYGAGGYLGTNVANNLNPRYRKSRIYEEKMKEIRALSLKKGDMVTKTIGSRDVGKGPFKHKFIDGYEMGPEYPGGPIATTDTIQDLGNWKTHLTTQSSLGNGTAITTTVGVSASGLSAAQSLYNSTWAGGDTYVGTSYNSNYAVNTVVYGAGGNVPGGLGLAPAFGNISYIPSAYAEN</sequence>
<dbReference type="NCBIfam" id="TIGR03696">
    <property type="entry name" value="Rhs_assc_core"/>
    <property type="match status" value="1"/>
</dbReference>
<dbReference type="Gene3D" id="2.40.128.340">
    <property type="match status" value="2"/>
</dbReference>
<feature type="chain" id="PRO_5013621391" description="PKD/Chitinase domain-containing protein" evidence="3">
    <location>
        <begin position="37"/>
        <end position="2318"/>
    </location>
</feature>
<evidence type="ECO:0000313" key="6">
    <source>
        <dbReference type="Proteomes" id="UP000229641"/>
    </source>
</evidence>
<dbReference type="EMBL" id="PCWA01000008">
    <property type="protein sequence ID" value="PIQ89936.1"/>
    <property type="molecule type" value="Genomic_DNA"/>
</dbReference>
<dbReference type="InterPro" id="IPR006530">
    <property type="entry name" value="YD"/>
</dbReference>
<dbReference type="Pfam" id="PF13517">
    <property type="entry name" value="FG-GAP_3"/>
    <property type="match status" value="1"/>
</dbReference>
<dbReference type="InterPro" id="IPR022045">
    <property type="entry name" value="TcdB_toxin_mid/N"/>
</dbReference>
<dbReference type="PANTHER" id="PTHR32305:SF15">
    <property type="entry name" value="PROTEIN RHSA-RELATED"/>
    <property type="match status" value="1"/>
</dbReference>
<dbReference type="InterPro" id="IPR028994">
    <property type="entry name" value="Integrin_alpha_N"/>
</dbReference>
<accession>A0A2H0LZX1</accession>
<dbReference type="InterPro" id="IPR022385">
    <property type="entry name" value="Rhs_assc_core"/>
</dbReference>
<organism evidence="5 6">
    <name type="scientific">Candidatus Ghiorseimicrobium undicola</name>
    <dbReference type="NCBI Taxonomy" id="1974746"/>
    <lineage>
        <taxon>Bacteria</taxon>
        <taxon>Pseudomonadati</taxon>
        <taxon>Candidatus Omnitrophota</taxon>
        <taxon>Candidatus Ghiorseimicrobium</taxon>
    </lineage>
</organism>